<accession>A0A1G7ZCC3</accession>
<reference evidence="1 2" key="1">
    <citation type="submission" date="2016-10" db="EMBL/GenBank/DDBJ databases">
        <authorList>
            <person name="de Groot N.N."/>
        </authorList>
    </citation>
    <scope>NUCLEOTIDE SEQUENCE [LARGE SCALE GENOMIC DNA]</scope>
    <source>
        <strain evidence="1 2">CGMCC 4.3143</strain>
    </source>
</reference>
<keyword evidence="2" id="KW-1185">Reference proteome</keyword>
<dbReference type="AlphaFoldDB" id="A0A1G7ZCC3"/>
<gene>
    <name evidence="1" type="ORF">SAMN05216377_11896</name>
</gene>
<dbReference type="Proteomes" id="UP000198967">
    <property type="component" value="Unassembled WGS sequence"/>
</dbReference>
<protein>
    <submittedName>
        <fullName evidence="1">Uncharacterized protein</fullName>
    </submittedName>
</protein>
<organism evidence="1 2">
    <name type="scientific">Pseudonocardia oroxyli</name>
    <dbReference type="NCBI Taxonomy" id="366584"/>
    <lineage>
        <taxon>Bacteria</taxon>
        <taxon>Bacillati</taxon>
        <taxon>Actinomycetota</taxon>
        <taxon>Actinomycetes</taxon>
        <taxon>Pseudonocardiales</taxon>
        <taxon>Pseudonocardiaceae</taxon>
        <taxon>Pseudonocardia</taxon>
    </lineage>
</organism>
<name>A0A1G7ZCC3_PSEOR</name>
<evidence type="ECO:0000313" key="2">
    <source>
        <dbReference type="Proteomes" id="UP000198967"/>
    </source>
</evidence>
<evidence type="ECO:0000313" key="1">
    <source>
        <dbReference type="EMBL" id="SDH06348.1"/>
    </source>
</evidence>
<dbReference type="EMBL" id="FNBE01000018">
    <property type="protein sequence ID" value="SDH06348.1"/>
    <property type="molecule type" value="Genomic_DNA"/>
</dbReference>
<proteinExistence type="predicted"/>
<dbReference type="STRING" id="366584.SAMN05216377_11896"/>
<sequence length="324" mass="34504">MTSTRRLLPSGRRLLLVGAGAGVVVVLLVLTLLMTVLAPGHATFEQPFASDSTWNTPIAADAGVDPNSDRLITGVTYERMLHAGMAEFGLPLYRADADTPRHTVTCTIDEEWGGCPFDGVEVPIPDDARPQYGSDGAMVVVDEATGKNYEFWQARRTATGWVTSFGAITDLDGSGWQGQATGSGASRLAGVIRLSEIEAGEIPHALALQSYNVCKDVFRAPALKTDGRSGRPDCLPEGARLQLDPTLDVAALPGLTPAARAVAEAMQRYGGYVMDVSAAPLSVGFERAPDAGPSEPGAVYRAAGMRWDYDGMEQIPWDRLRVLA</sequence>
<dbReference type="RefSeq" id="WP_218129989.1">
    <property type="nucleotide sequence ID" value="NZ_FNBE01000018.1"/>
</dbReference>